<name>A0A0F9BM30_9ZZZZ</name>
<gene>
    <name evidence="2" type="ORF">LCGC14_2710430</name>
</gene>
<dbReference type="Pfam" id="PF02026">
    <property type="entry name" value="RyR"/>
    <property type="match status" value="1"/>
</dbReference>
<proteinExistence type="predicted"/>
<dbReference type="InterPro" id="IPR003032">
    <property type="entry name" value="Ryanodine_rcpt"/>
</dbReference>
<organism evidence="2">
    <name type="scientific">marine sediment metagenome</name>
    <dbReference type="NCBI Taxonomy" id="412755"/>
    <lineage>
        <taxon>unclassified sequences</taxon>
        <taxon>metagenomes</taxon>
        <taxon>ecological metagenomes</taxon>
    </lineage>
</organism>
<comment type="caution">
    <text evidence="2">The sequence shown here is derived from an EMBL/GenBank/DDBJ whole genome shotgun (WGS) entry which is preliminary data.</text>
</comment>
<feature type="domain" description="Ryanodine receptor Ryr" evidence="1">
    <location>
        <begin position="55"/>
        <end position="100"/>
    </location>
</feature>
<dbReference type="AlphaFoldDB" id="A0A0F9BM30"/>
<accession>A0A0F9BM30</accession>
<reference evidence="2" key="1">
    <citation type="journal article" date="2015" name="Nature">
        <title>Complex archaea that bridge the gap between prokaryotes and eukaryotes.</title>
        <authorList>
            <person name="Spang A."/>
            <person name="Saw J.H."/>
            <person name="Jorgensen S.L."/>
            <person name="Zaremba-Niedzwiedzka K."/>
            <person name="Martijn J."/>
            <person name="Lind A.E."/>
            <person name="van Eijk R."/>
            <person name="Schleper C."/>
            <person name="Guy L."/>
            <person name="Ettema T.J."/>
        </authorList>
    </citation>
    <scope>NUCLEOTIDE SEQUENCE</scope>
</reference>
<dbReference type="EMBL" id="LAZR01048541">
    <property type="protein sequence ID" value="KKK91689.1"/>
    <property type="molecule type" value="Genomic_DNA"/>
</dbReference>
<evidence type="ECO:0000313" key="2">
    <source>
        <dbReference type="EMBL" id="KKK91689.1"/>
    </source>
</evidence>
<dbReference type="Gene3D" id="6.20.350.10">
    <property type="match status" value="1"/>
</dbReference>
<protein>
    <recommendedName>
        <fullName evidence="1">Ryanodine receptor Ryr domain-containing protein</fullName>
    </recommendedName>
</protein>
<evidence type="ECO:0000259" key="1">
    <source>
        <dbReference type="Pfam" id="PF02026"/>
    </source>
</evidence>
<sequence length="113" mass="12887">MLTDIAKVAHEANKAYCETLGDNSQTPWEDAPDWQKDSAVNGVMSIQTGEITKPEESHENWLKEKDKNGWIYGEVKDAELKTHPCITPFDKLPKEQQMKDHLFFQIVSTLLGQ</sequence>